<evidence type="ECO:0000313" key="3">
    <source>
        <dbReference type="EMBL" id="GAA4104940.1"/>
    </source>
</evidence>
<evidence type="ECO:0000313" key="4">
    <source>
        <dbReference type="Proteomes" id="UP001500683"/>
    </source>
</evidence>
<sequence length="183" mass="19615">MSSTATVAPGLTAGTWNIDPAHSEVTFSIRHLMTKVRGSFTEFSGAVQIAEELAESTATAEIKMASLDTRNADRDAHVRSSDVLDVENHPTMTFATKGVRAEGGEYLLDGDLTIRGVTRPVTLTVEFHGVGEDPWGGTRAGFSATTTINRKDWGIEFNVPLKGEGALLGDKVDIQLEVQAVRA</sequence>
<dbReference type="InterPro" id="IPR036761">
    <property type="entry name" value="TTHA0802/YceI-like_sf"/>
</dbReference>
<dbReference type="SUPFAM" id="SSF101874">
    <property type="entry name" value="YceI-like"/>
    <property type="match status" value="1"/>
</dbReference>
<keyword evidence="4" id="KW-1185">Reference proteome</keyword>
<proteinExistence type="inferred from homology"/>
<dbReference type="Gene3D" id="2.40.128.110">
    <property type="entry name" value="Lipid/polyisoprenoid-binding, YceI-like"/>
    <property type="match status" value="1"/>
</dbReference>
<organism evidence="3 4">
    <name type="scientific">Actinomadura miaoliensis</name>
    <dbReference type="NCBI Taxonomy" id="430685"/>
    <lineage>
        <taxon>Bacteria</taxon>
        <taxon>Bacillati</taxon>
        <taxon>Actinomycetota</taxon>
        <taxon>Actinomycetes</taxon>
        <taxon>Streptosporangiales</taxon>
        <taxon>Thermomonosporaceae</taxon>
        <taxon>Actinomadura</taxon>
    </lineage>
</organism>
<gene>
    <name evidence="3" type="ORF">GCM10022214_84650</name>
</gene>
<dbReference type="RefSeq" id="WP_344958955.1">
    <property type="nucleotide sequence ID" value="NZ_BAAAZG010000081.1"/>
</dbReference>
<comment type="caution">
    <text evidence="3">The sequence shown here is derived from an EMBL/GenBank/DDBJ whole genome shotgun (WGS) entry which is preliminary data.</text>
</comment>
<evidence type="ECO:0000256" key="1">
    <source>
        <dbReference type="ARBA" id="ARBA00008812"/>
    </source>
</evidence>
<dbReference type="Proteomes" id="UP001500683">
    <property type="component" value="Unassembled WGS sequence"/>
</dbReference>
<dbReference type="InterPro" id="IPR007372">
    <property type="entry name" value="Lipid/polyisoprenoid-bd_YceI"/>
</dbReference>
<comment type="similarity">
    <text evidence="1">Belongs to the UPF0312 family.</text>
</comment>
<protein>
    <submittedName>
        <fullName evidence="3">YceI family protein</fullName>
    </submittedName>
</protein>
<evidence type="ECO:0000259" key="2">
    <source>
        <dbReference type="SMART" id="SM00867"/>
    </source>
</evidence>
<accession>A0ABP7X7M5</accession>
<dbReference type="PANTHER" id="PTHR34406">
    <property type="entry name" value="PROTEIN YCEI"/>
    <property type="match status" value="1"/>
</dbReference>
<dbReference type="PANTHER" id="PTHR34406:SF1">
    <property type="entry name" value="PROTEIN YCEI"/>
    <property type="match status" value="1"/>
</dbReference>
<dbReference type="EMBL" id="BAAAZG010000081">
    <property type="protein sequence ID" value="GAA4104940.1"/>
    <property type="molecule type" value="Genomic_DNA"/>
</dbReference>
<reference evidence="4" key="1">
    <citation type="journal article" date="2019" name="Int. J. Syst. Evol. Microbiol.">
        <title>The Global Catalogue of Microorganisms (GCM) 10K type strain sequencing project: providing services to taxonomists for standard genome sequencing and annotation.</title>
        <authorList>
            <consortium name="The Broad Institute Genomics Platform"/>
            <consortium name="The Broad Institute Genome Sequencing Center for Infectious Disease"/>
            <person name="Wu L."/>
            <person name="Ma J."/>
        </authorList>
    </citation>
    <scope>NUCLEOTIDE SEQUENCE [LARGE SCALE GENOMIC DNA]</scope>
    <source>
        <strain evidence="4">JCM 16702</strain>
    </source>
</reference>
<name>A0ABP7X7M5_9ACTN</name>
<dbReference type="Pfam" id="PF04264">
    <property type="entry name" value="YceI"/>
    <property type="match status" value="1"/>
</dbReference>
<dbReference type="SMART" id="SM00867">
    <property type="entry name" value="YceI"/>
    <property type="match status" value="1"/>
</dbReference>
<feature type="domain" description="Lipid/polyisoprenoid-binding YceI-like" evidence="2">
    <location>
        <begin position="15"/>
        <end position="181"/>
    </location>
</feature>